<dbReference type="OrthoDB" id="9809324at2"/>
<evidence type="ECO:0000313" key="2">
    <source>
        <dbReference type="EMBL" id="RXE57970.1"/>
    </source>
</evidence>
<dbReference type="SUPFAM" id="SSF52540">
    <property type="entry name" value="P-loop containing nucleoside triphosphate hydrolases"/>
    <property type="match status" value="1"/>
</dbReference>
<keyword evidence="3" id="KW-1185">Reference proteome</keyword>
<accession>A0A4Q0I159</accession>
<dbReference type="EMBL" id="RLII01000028">
    <property type="protein sequence ID" value="RXE57970.1"/>
    <property type="molecule type" value="Genomic_DNA"/>
</dbReference>
<comment type="caution">
    <text evidence="2">The sequence shown here is derived from an EMBL/GenBank/DDBJ whole genome shotgun (WGS) entry which is preliminary data.</text>
</comment>
<sequence length="557" mass="65147">MIIESIEVEKFRAIENLSLDIGKNITAIAGRNATLKTTLLGMLGQPFTISSGHPMYGCTTIDGYNFKSQFKEKFKISKNFDHHGEHIWTLKFYKRGYYNDDEIKMMSIRRPTKTNPNDIRFWNAKSKAKGTGYVQLPVYYLSLGRLFPIGETGKTKNIDIQLTEEENTYFVKTYKELLSIQEAKNAVATMEKADARRNFVGVNDSTHDVFTNSAGESNIGKIILAILSFKRLKDEYGNKYKGGILLIDELDATLYGYSQKKLVNFLYKTSREYNIQIIFTTHSPMVLQEVNNLQRKEIRKMLEKGIDVSTISYNYESEIIYLESYYVGEVGDSKRMVKGRNVRKSSELKEITDDMNMQPSMVRQSVNVYLEDERAKHFLLYLLSQHLEYNFENYFNIVDVNLGFTHYLHLHEKKVPEFLNSLIVLDHDLYRKASRAQLDYVENRSQNIMFLPEDVEEGMFKLLKDPIRYSEFESTISDVRMPYEICFKDWTENEYESNGYKHWFAYMEETLGGVEKMYDFWLRNNEDSARNFVVQFIDAYNLIADKQGYDYLMGITE</sequence>
<dbReference type="AlphaFoldDB" id="A0A4Q0I159"/>
<proteinExistence type="predicted"/>
<dbReference type="RefSeq" id="WP_128706374.1">
    <property type="nucleotide sequence ID" value="NZ_RLII01000028.1"/>
</dbReference>
<organism evidence="2 3">
    <name type="scientific">Acetivibrio mesophilus</name>
    <dbReference type="NCBI Taxonomy" id="2487273"/>
    <lineage>
        <taxon>Bacteria</taxon>
        <taxon>Bacillati</taxon>
        <taxon>Bacillota</taxon>
        <taxon>Clostridia</taxon>
        <taxon>Eubacteriales</taxon>
        <taxon>Oscillospiraceae</taxon>
        <taxon>Acetivibrio</taxon>
    </lineage>
</organism>
<dbReference type="Proteomes" id="UP000289166">
    <property type="component" value="Unassembled WGS sequence"/>
</dbReference>
<evidence type="ECO:0000313" key="3">
    <source>
        <dbReference type="Proteomes" id="UP000289166"/>
    </source>
</evidence>
<evidence type="ECO:0000259" key="1">
    <source>
        <dbReference type="Pfam" id="PF13175"/>
    </source>
</evidence>
<dbReference type="Gene3D" id="3.40.50.300">
    <property type="entry name" value="P-loop containing nucleotide triphosphate hydrolases"/>
    <property type="match status" value="1"/>
</dbReference>
<reference evidence="3" key="1">
    <citation type="submission" date="2018-11" db="EMBL/GenBank/DDBJ databases">
        <title>Genome sequencing of a novel mesophilic and cellulolytic organism within the genus Hungateiclostridium.</title>
        <authorList>
            <person name="Rettenmaier R."/>
            <person name="Liebl W."/>
            <person name="Zverlov V."/>
        </authorList>
    </citation>
    <scope>NUCLEOTIDE SEQUENCE [LARGE SCALE GENOMIC DNA]</scope>
    <source>
        <strain evidence="3">N2K1</strain>
    </source>
</reference>
<dbReference type="InterPro" id="IPR027417">
    <property type="entry name" value="P-loop_NTPase"/>
</dbReference>
<dbReference type="InterPro" id="IPR041685">
    <property type="entry name" value="AAA_GajA/Old/RecF-like"/>
</dbReference>
<dbReference type="PANTHER" id="PTHR43581:SF4">
    <property type="entry name" value="ATP_GTP PHOSPHATASE"/>
    <property type="match status" value="1"/>
</dbReference>
<dbReference type="Pfam" id="PF13175">
    <property type="entry name" value="AAA_15"/>
    <property type="match status" value="1"/>
</dbReference>
<feature type="domain" description="Endonuclease GajA/Old nuclease/RecF-like AAA" evidence="1">
    <location>
        <begin position="154"/>
        <end position="285"/>
    </location>
</feature>
<name>A0A4Q0I159_9FIRM</name>
<dbReference type="PANTHER" id="PTHR43581">
    <property type="entry name" value="ATP/GTP PHOSPHATASE"/>
    <property type="match status" value="1"/>
</dbReference>
<protein>
    <recommendedName>
        <fullName evidence="1">Endonuclease GajA/Old nuclease/RecF-like AAA domain-containing protein</fullName>
    </recommendedName>
</protein>
<dbReference type="InterPro" id="IPR051396">
    <property type="entry name" value="Bact_Antivir_Def_Nuclease"/>
</dbReference>
<gene>
    <name evidence="2" type="ORF">EFD62_14835</name>
</gene>